<keyword evidence="1" id="KW-0812">Transmembrane</keyword>
<evidence type="ECO:0000313" key="3">
    <source>
        <dbReference type="Proteomes" id="UP000238937"/>
    </source>
</evidence>
<feature type="transmembrane region" description="Helical" evidence="1">
    <location>
        <begin position="33"/>
        <end position="58"/>
    </location>
</feature>
<dbReference type="OrthoDB" id="509327at2"/>
<feature type="transmembrane region" description="Helical" evidence="1">
    <location>
        <begin position="93"/>
        <end position="112"/>
    </location>
</feature>
<protein>
    <submittedName>
        <fullName evidence="2">Uncharacterized protein</fullName>
    </submittedName>
</protein>
<comment type="caution">
    <text evidence="2">The sequence shown here is derived from an EMBL/GenBank/DDBJ whole genome shotgun (WGS) entry which is preliminary data.</text>
</comment>
<keyword evidence="3" id="KW-1185">Reference proteome</keyword>
<proteinExistence type="predicted"/>
<reference evidence="2 3" key="1">
    <citation type="submission" date="2018-03" db="EMBL/GenBank/DDBJ databases">
        <title>The ancient ancestry and fast evolution of plastids.</title>
        <authorList>
            <person name="Moore K.R."/>
            <person name="Magnabosco C."/>
            <person name="Momper L."/>
            <person name="Gold D.A."/>
            <person name="Bosak T."/>
            <person name="Fournier G.P."/>
        </authorList>
    </citation>
    <scope>NUCLEOTIDE SEQUENCE [LARGE SCALE GENOMIC DNA]</scope>
    <source>
        <strain evidence="2 3">CCALA 037</strain>
    </source>
</reference>
<organism evidence="2 3">
    <name type="scientific">Chamaesiphon polymorphus CCALA 037</name>
    <dbReference type="NCBI Taxonomy" id="2107692"/>
    <lineage>
        <taxon>Bacteria</taxon>
        <taxon>Bacillati</taxon>
        <taxon>Cyanobacteriota</taxon>
        <taxon>Cyanophyceae</taxon>
        <taxon>Gomontiellales</taxon>
        <taxon>Chamaesiphonaceae</taxon>
        <taxon>Chamaesiphon</taxon>
    </lineage>
</organism>
<keyword evidence="1" id="KW-0472">Membrane</keyword>
<sequence length="256" mass="29090">MYGSIAVFNSGLLFLALLAFGLLNWFQMPTGSLWDWAIGIGIFEWTILIVTVPWNIYFKAKDVYQTGKDSQLQGIEVEDRSIQYASGIANKSLIVAIGLHLGTAIGLYWLAISGITPLGYWSSVGVLLLTLLRPAISTYEYLAERLSGMRQQFTYPRNDIIELRDRFHTLEDRVAQLMDKLNPDEDDSWLSQQNSRWDTNRSEISKLTVAIADLRASNELEHQRLAQEAKQAISQITVDGQFLEHARELIRFFKTA</sequence>
<name>A0A2T1GH01_9CYAN</name>
<accession>A0A2T1GH01</accession>
<keyword evidence="1" id="KW-1133">Transmembrane helix</keyword>
<evidence type="ECO:0000313" key="2">
    <source>
        <dbReference type="EMBL" id="PSB56948.1"/>
    </source>
</evidence>
<gene>
    <name evidence="2" type="ORF">C7B77_10085</name>
</gene>
<evidence type="ECO:0000256" key="1">
    <source>
        <dbReference type="SAM" id="Phobius"/>
    </source>
</evidence>
<dbReference type="Proteomes" id="UP000238937">
    <property type="component" value="Unassembled WGS sequence"/>
</dbReference>
<feature type="transmembrane region" description="Helical" evidence="1">
    <location>
        <begin position="7"/>
        <end position="27"/>
    </location>
</feature>
<dbReference type="RefSeq" id="WP_106303646.1">
    <property type="nucleotide sequence ID" value="NZ_PVWO01000100.1"/>
</dbReference>
<dbReference type="AlphaFoldDB" id="A0A2T1GH01"/>
<dbReference type="EMBL" id="PVWO01000100">
    <property type="protein sequence ID" value="PSB56948.1"/>
    <property type="molecule type" value="Genomic_DNA"/>
</dbReference>
<feature type="transmembrane region" description="Helical" evidence="1">
    <location>
        <begin position="118"/>
        <end position="142"/>
    </location>
</feature>